<evidence type="ECO:0000256" key="2">
    <source>
        <dbReference type="ARBA" id="ARBA00022980"/>
    </source>
</evidence>
<evidence type="ECO:0000256" key="3">
    <source>
        <dbReference type="ARBA" id="ARBA00023274"/>
    </source>
</evidence>
<evidence type="ECO:0000313" key="6">
    <source>
        <dbReference type="Proteomes" id="UP000267251"/>
    </source>
</evidence>
<dbReference type="InterPro" id="IPR005290">
    <property type="entry name" value="Ribosomal_uS15_bac-type"/>
</dbReference>
<dbReference type="Proteomes" id="UP000267251">
    <property type="component" value="Unassembled WGS sequence"/>
</dbReference>
<name>A0A4P9XYX9_9FUNG</name>
<dbReference type="PANTHER" id="PTHR23321:SF26">
    <property type="entry name" value="SMALL RIBOSOMAL SUBUNIT PROTEIN US15M"/>
    <property type="match status" value="1"/>
</dbReference>
<evidence type="ECO:0000256" key="1">
    <source>
        <dbReference type="ARBA" id="ARBA00008434"/>
    </source>
</evidence>
<gene>
    <name evidence="5" type="ORF">BJ684DRAFT_12619</name>
</gene>
<keyword evidence="3 4" id="KW-0687">Ribonucleoprotein</keyword>
<keyword evidence="6" id="KW-1185">Reference proteome</keyword>
<dbReference type="PANTHER" id="PTHR23321">
    <property type="entry name" value="RIBOSOMAL PROTEIN S15, BACTERIAL AND ORGANELLAR"/>
    <property type="match status" value="1"/>
</dbReference>
<sequence>MLGRSEADTGSPEVQAAIWTIRIRDLERHFQSHHKDRHNRRSYRKLIHKRARILKYLKSQDFAKYHQTLKALGLKPDDVENEIVVK</sequence>
<dbReference type="CDD" id="cd00353">
    <property type="entry name" value="Ribosomal_S15p_S13e"/>
    <property type="match status" value="1"/>
</dbReference>
<dbReference type="GO" id="GO:0006412">
    <property type="term" value="P:translation"/>
    <property type="evidence" value="ECO:0007669"/>
    <property type="project" value="InterPro"/>
</dbReference>
<dbReference type="Pfam" id="PF00312">
    <property type="entry name" value="Ribosomal_S15"/>
    <property type="match status" value="1"/>
</dbReference>
<evidence type="ECO:0008006" key="7">
    <source>
        <dbReference type="Google" id="ProtNLM"/>
    </source>
</evidence>
<dbReference type="GO" id="GO:0003735">
    <property type="term" value="F:structural constituent of ribosome"/>
    <property type="evidence" value="ECO:0007669"/>
    <property type="project" value="InterPro"/>
</dbReference>
<dbReference type="SUPFAM" id="SSF47060">
    <property type="entry name" value="S15/NS1 RNA-binding domain"/>
    <property type="match status" value="1"/>
</dbReference>
<dbReference type="GO" id="GO:1990904">
    <property type="term" value="C:ribonucleoprotein complex"/>
    <property type="evidence" value="ECO:0007669"/>
    <property type="project" value="UniProtKB-KW"/>
</dbReference>
<reference evidence="6" key="1">
    <citation type="journal article" date="2018" name="Nat. Microbiol.">
        <title>Leveraging single-cell genomics to expand the fungal tree of life.</title>
        <authorList>
            <person name="Ahrendt S.R."/>
            <person name="Quandt C.A."/>
            <person name="Ciobanu D."/>
            <person name="Clum A."/>
            <person name="Salamov A."/>
            <person name="Andreopoulos B."/>
            <person name="Cheng J.F."/>
            <person name="Woyke T."/>
            <person name="Pelin A."/>
            <person name="Henrissat B."/>
            <person name="Reynolds N.K."/>
            <person name="Benny G.L."/>
            <person name="Smith M.E."/>
            <person name="James T.Y."/>
            <person name="Grigoriev I.V."/>
        </authorList>
    </citation>
    <scope>NUCLEOTIDE SEQUENCE [LARGE SCALE GENOMIC DNA]</scope>
</reference>
<dbReference type="AlphaFoldDB" id="A0A4P9XYX9"/>
<organism evidence="5 6">
    <name type="scientific">Piptocephalis cylindrospora</name>
    <dbReference type="NCBI Taxonomy" id="1907219"/>
    <lineage>
        <taxon>Eukaryota</taxon>
        <taxon>Fungi</taxon>
        <taxon>Fungi incertae sedis</taxon>
        <taxon>Zoopagomycota</taxon>
        <taxon>Zoopagomycotina</taxon>
        <taxon>Zoopagomycetes</taxon>
        <taxon>Zoopagales</taxon>
        <taxon>Piptocephalidaceae</taxon>
        <taxon>Piptocephalis</taxon>
    </lineage>
</organism>
<proteinExistence type="inferred from homology"/>
<dbReference type="GO" id="GO:0005840">
    <property type="term" value="C:ribosome"/>
    <property type="evidence" value="ECO:0007669"/>
    <property type="project" value="UniProtKB-KW"/>
</dbReference>
<dbReference type="InterPro" id="IPR009068">
    <property type="entry name" value="uS15_NS1_RNA-bd_sf"/>
</dbReference>
<dbReference type="SMART" id="SM01387">
    <property type="entry name" value="Ribosomal_S15"/>
    <property type="match status" value="1"/>
</dbReference>
<accession>A0A4P9XYX9</accession>
<comment type="similarity">
    <text evidence="1 4">Belongs to the universal ribosomal protein uS15 family.</text>
</comment>
<dbReference type="HAMAP" id="MF_01343_B">
    <property type="entry name" value="Ribosomal_uS15_B"/>
    <property type="match status" value="1"/>
</dbReference>
<protein>
    <recommendedName>
        <fullName evidence="7">30S ribosomal protein S15</fullName>
    </recommendedName>
</protein>
<dbReference type="EMBL" id="KZ988730">
    <property type="protein sequence ID" value="RKP11668.1"/>
    <property type="molecule type" value="Genomic_DNA"/>
</dbReference>
<keyword evidence="2 4" id="KW-0689">Ribosomal protein</keyword>
<dbReference type="OrthoDB" id="441444at2759"/>
<dbReference type="InterPro" id="IPR000589">
    <property type="entry name" value="Ribosomal_uS15"/>
</dbReference>
<dbReference type="Gene3D" id="1.10.287.10">
    <property type="entry name" value="S15/NS1, RNA-binding"/>
    <property type="match status" value="1"/>
</dbReference>
<evidence type="ECO:0000313" key="5">
    <source>
        <dbReference type="EMBL" id="RKP11668.1"/>
    </source>
</evidence>
<dbReference type="GO" id="GO:0005737">
    <property type="term" value="C:cytoplasm"/>
    <property type="evidence" value="ECO:0007669"/>
    <property type="project" value="UniProtKB-ARBA"/>
</dbReference>
<evidence type="ECO:0000256" key="4">
    <source>
        <dbReference type="RuleBase" id="RU003919"/>
    </source>
</evidence>
<dbReference type="NCBIfam" id="TIGR00952">
    <property type="entry name" value="S15_bact"/>
    <property type="match status" value="1"/>
</dbReference>